<feature type="transmembrane region" description="Helical" evidence="6">
    <location>
        <begin position="312"/>
        <end position="336"/>
    </location>
</feature>
<dbReference type="Pfam" id="PF07690">
    <property type="entry name" value="MFS_1"/>
    <property type="match status" value="1"/>
</dbReference>
<keyword evidence="4 6" id="KW-1133">Transmembrane helix</keyword>
<feature type="transmembrane region" description="Helical" evidence="6">
    <location>
        <begin position="287"/>
        <end position="306"/>
    </location>
</feature>
<feature type="transmembrane region" description="Helical" evidence="6">
    <location>
        <begin position="348"/>
        <end position="369"/>
    </location>
</feature>
<feature type="transmembrane region" description="Helical" evidence="6">
    <location>
        <begin position="164"/>
        <end position="184"/>
    </location>
</feature>
<sequence>MAANPETRALLLLTSLNLLDYLDRYLVGALGGPIQAELHLSGKAFGFLNTAFLLVYFLSSPIFGYLGDQYGQRRLMAGGAVLWSLATSLTYWVTSYPALLVTRGLVGVGEASFGTLAPAYLGDILPRDHRPRALGLLYLAIPLGAALAYLLGGFIGKYWGWRPAFLLAGLPGLLLAGAVSRLPSPALPASDLDPPPPSPLATALATAVILWRLPTLRRVTLGYGMLTFTLGGLAFWMPQYLEQAKGLNLDQANYLLFGALAGAGTLGTLVGGLLGSRMSRVTSAAPLWVSGLGLTLAWPLAALVLVSPQPAIYIPSLVASIFLLFLHPGVLTAVIVTVSGPRRRAQAMALNIIVIHLVGDAPATFLIGWTADHFGLFWGVGLTLVSLALAAGLIWGALPHLKHDLAGFSDS</sequence>
<protein>
    <submittedName>
        <fullName evidence="8">MFS transporter</fullName>
    </submittedName>
</protein>
<dbReference type="GO" id="GO:0016020">
    <property type="term" value="C:membrane"/>
    <property type="evidence" value="ECO:0007669"/>
    <property type="project" value="UniProtKB-SubCell"/>
</dbReference>
<dbReference type="InterPro" id="IPR044770">
    <property type="entry name" value="MFS_spinster-like"/>
</dbReference>
<feature type="transmembrane region" description="Helical" evidence="6">
    <location>
        <begin position="220"/>
        <end position="241"/>
    </location>
</feature>
<feature type="transmembrane region" description="Helical" evidence="6">
    <location>
        <begin position="375"/>
        <end position="398"/>
    </location>
</feature>
<dbReference type="PROSITE" id="PS50850">
    <property type="entry name" value="MFS"/>
    <property type="match status" value="1"/>
</dbReference>
<dbReference type="PANTHER" id="PTHR23505:SF79">
    <property type="entry name" value="PROTEIN SPINSTER"/>
    <property type="match status" value="1"/>
</dbReference>
<gene>
    <name evidence="8" type="ORF">ENW48_04245</name>
</gene>
<keyword evidence="5 6" id="KW-0472">Membrane</keyword>
<comment type="caution">
    <text evidence="8">The sequence shown here is derived from an EMBL/GenBank/DDBJ whole genome shotgun (WGS) entry which is preliminary data.</text>
</comment>
<evidence type="ECO:0000256" key="1">
    <source>
        <dbReference type="ARBA" id="ARBA00004141"/>
    </source>
</evidence>
<feature type="transmembrane region" description="Helical" evidence="6">
    <location>
        <begin position="75"/>
        <end position="93"/>
    </location>
</feature>
<dbReference type="GO" id="GO:0022857">
    <property type="term" value="F:transmembrane transporter activity"/>
    <property type="evidence" value="ECO:0007669"/>
    <property type="project" value="InterPro"/>
</dbReference>
<dbReference type="PANTHER" id="PTHR23505">
    <property type="entry name" value="SPINSTER"/>
    <property type="match status" value="1"/>
</dbReference>
<evidence type="ECO:0000313" key="8">
    <source>
        <dbReference type="EMBL" id="HGZ11410.1"/>
    </source>
</evidence>
<feature type="transmembrane region" description="Helical" evidence="6">
    <location>
        <begin position="133"/>
        <end position="152"/>
    </location>
</feature>
<dbReference type="InterPro" id="IPR036259">
    <property type="entry name" value="MFS_trans_sf"/>
</dbReference>
<dbReference type="InterPro" id="IPR020846">
    <property type="entry name" value="MFS_dom"/>
</dbReference>
<evidence type="ECO:0000259" key="7">
    <source>
        <dbReference type="PROSITE" id="PS50850"/>
    </source>
</evidence>
<keyword evidence="2" id="KW-0813">Transport</keyword>
<accession>A0A7C5AL39</accession>
<dbReference type="AlphaFoldDB" id="A0A7C5AL39"/>
<feature type="domain" description="Major facilitator superfamily (MFS) profile" evidence="7">
    <location>
        <begin position="9"/>
        <end position="399"/>
    </location>
</feature>
<evidence type="ECO:0000256" key="5">
    <source>
        <dbReference type="ARBA" id="ARBA00023136"/>
    </source>
</evidence>
<dbReference type="Gene3D" id="1.20.1250.20">
    <property type="entry name" value="MFS general substrate transporter like domains"/>
    <property type="match status" value="1"/>
</dbReference>
<organism evidence="8">
    <name type="scientific">Desulfobacca acetoxidans</name>
    <dbReference type="NCBI Taxonomy" id="60893"/>
    <lineage>
        <taxon>Bacteria</taxon>
        <taxon>Pseudomonadati</taxon>
        <taxon>Thermodesulfobacteriota</taxon>
        <taxon>Desulfobaccia</taxon>
        <taxon>Desulfobaccales</taxon>
        <taxon>Desulfobaccaceae</taxon>
        <taxon>Desulfobacca</taxon>
    </lineage>
</organism>
<name>A0A7C5AL39_9BACT</name>
<dbReference type="CDD" id="cd17328">
    <property type="entry name" value="MFS_spinster_like"/>
    <property type="match status" value="1"/>
</dbReference>
<evidence type="ECO:0000256" key="4">
    <source>
        <dbReference type="ARBA" id="ARBA00022989"/>
    </source>
</evidence>
<feature type="transmembrane region" description="Helical" evidence="6">
    <location>
        <begin position="253"/>
        <end position="275"/>
    </location>
</feature>
<dbReference type="InterPro" id="IPR011701">
    <property type="entry name" value="MFS"/>
</dbReference>
<evidence type="ECO:0000256" key="2">
    <source>
        <dbReference type="ARBA" id="ARBA00022448"/>
    </source>
</evidence>
<feature type="transmembrane region" description="Helical" evidence="6">
    <location>
        <begin position="196"/>
        <end position="213"/>
    </location>
</feature>
<comment type="subcellular location">
    <subcellularLocation>
        <location evidence="1">Membrane</location>
        <topology evidence="1">Multi-pass membrane protein</topology>
    </subcellularLocation>
</comment>
<proteinExistence type="predicted"/>
<feature type="transmembrane region" description="Helical" evidence="6">
    <location>
        <begin position="47"/>
        <end position="66"/>
    </location>
</feature>
<reference evidence="8" key="1">
    <citation type="journal article" date="2020" name="mSystems">
        <title>Genome- and Community-Level Interaction Insights into Carbon Utilization and Element Cycling Functions of Hydrothermarchaeota in Hydrothermal Sediment.</title>
        <authorList>
            <person name="Zhou Z."/>
            <person name="Liu Y."/>
            <person name="Xu W."/>
            <person name="Pan J."/>
            <person name="Luo Z.H."/>
            <person name="Li M."/>
        </authorList>
    </citation>
    <scope>NUCLEOTIDE SEQUENCE [LARGE SCALE GENOMIC DNA]</scope>
    <source>
        <strain evidence="8">SpSt-853</strain>
    </source>
</reference>
<evidence type="ECO:0000256" key="6">
    <source>
        <dbReference type="SAM" id="Phobius"/>
    </source>
</evidence>
<evidence type="ECO:0000256" key="3">
    <source>
        <dbReference type="ARBA" id="ARBA00022692"/>
    </source>
</evidence>
<keyword evidence="3 6" id="KW-0812">Transmembrane</keyword>
<dbReference type="SUPFAM" id="SSF103473">
    <property type="entry name" value="MFS general substrate transporter"/>
    <property type="match status" value="1"/>
</dbReference>
<dbReference type="EMBL" id="DTKJ01000029">
    <property type="protein sequence ID" value="HGZ11410.1"/>
    <property type="molecule type" value="Genomic_DNA"/>
</dbReference>